<keyword evidence="2" id="KW-1185">Reference proteome</keyword>
<evidence type="ECO:0000313" key="1">
    <source>
        <dbReference type="EMBL" id="KAG5629720.1"/>
    </source>
</evidence>
<dbReference type="Proteomes" id="UP000824120">
    <property type="component" value="Chromosome 1"/>
</dbReference>
<sequence length="94" mass="11145">MVGTKGRVNEKFTVKSTWYILRNRSPSSDDFKKPWVTEIPFKISSFGCRISYVRETLEHLFLLGETTTFIWNYYARAIGLLGPWVYVKQTMKKW</sequence>
<dbReference type="AlphaFoldDB" id="A0A9J6AZ12"/>
<evidence type="ECO:0000313" key="2">
    <source>
        <dbReference type="Proteomes" id="UP000824120"/>
    </source>
</evidence>
<reference evidence="1 2" key="1">
    <citation type="submission" date="2020-09" db="EMBL/GenBank/DDBJ databases">
        <title>De no assembly of potato wild relative species, Solanum commersonii.</title>
        <authorList>
            <person name="Cho K."/>
        </authorList>
    </citation>
    <scope>NUCLEOTIDE SEQUENCE [LARGE SCALE GENOMIC DNA]</scope>
    <source>
        <strain evidence="1">LZ3.2</strain>
        <tissue evidence="1">Leaf</tissue>
    </source>
</reference>
<organism evidence="1 2">
    <name type="scientific">Solanum commersonii</name>
    <name type="common">Commerson's wild potato</name>
    <name type="synonym">Commerson's nightshade</name>
    <dbReference type="NCBI Taxonomy" id="4109"/>
    <lineage>
        <taxon>Eukaryota</taxon>
        <taxon>Viridiplantae</taxon>
        <taxon>Streptophyta</taxon>
        <taxon>Embryophyta</taxon>
        <taxon>Tracheophyta</taxon>
        <taxon>Spermatophyta</taxon>
        <taxon>Magnoliopsida</taxon>
        <taxon>eudicotyledons</taxon>
        <taxon>Gunneridae</taxon>
        <taxon>Pentapetalae</taxon>
        <taxon>asterids</taxon>
        <taxon>lamiids</taxon>
        <taxon>Solanales</taxon>
        <taxon>Solanaceae</taxon>
        <taxon>Solanoideae</taxon>
        <taxon>Solaneae</taxon>
        <taxon>Solanum</taxon>
    </lineage>
</organism>
<dbReference type="EMBL" id="JACXVP010000001">
    <property type="protein sequence ID" value="KAG5629720.1"/>
    <property type="molecule type" value="Genomic_DNA"/>
</dbReference>
<gene>
    <name evidence="1" type="ORF">H5410_001437</name>
</gene>
<accession>A0A9J6AZ12</accession>
<protein>
    <submittedName>
        <fullName evidence="1">Uncharacterized protein</fullName>
    </submittedName>
</protein>
<comment type="caution">
    <text evidence="1">The sequence shown here is derived from an EMBL/GenBank/DDBJ whole genome shotgun (WGS) entry which is preliminary data.</text>
</comment>
<name>A0A9J6AZ12_SOLCO</name>
<proteinExistence type="predicted"/>